<dbReference type="InterPro" id="IPR042243">
    <property type="entry name" value="HypD_1"/>
</dbReference>
<dbReference type="InterPro" id="IPR002780">
    <property type="entry name" value="Hyd_form_HypD"/>
</dbReference>
<organism evidence="4 5">
    <name type="scientific">Thermogladius calderae (strain DSM 22663 / VKM B-2946 / 1633)</name>
    <dbReference type="NCBI Taxonomy" id="1184251"/>
    <lineage>
        <taxon>Archaea</taxon>
        <taxon>Thermoproteota</taxon>
        <taxon>Thermoprotei</taxon>
        <taxon>Desulfurococcales</taxon>
        <taxon>Desulfurococcaceae</taxon>
        <taxon>Thermogladius</taxon>
    </lineage>
</organism>
<dbReference type="InParanoid" id="I3TET6"/>
<dbReference type="NCBIfam" id="TIGR00075">
    <property type="entry name" value="hypD"/>
    <property type="match status" value="1"/>
</dbReference>
<keyword evidence="2" id="KW-0479">Metal-binding</keyword>
<dbReference type="Gene3D" id="3.40.50.11750">
    <property type="entry name" value="HypD, alpha/beta domain 1"/>
    <property type="match status" value="2"/>
</dbReference>
<name>I3TET6_THEC1</name>
<proteinExistence type="inferred from homology"/>
<reference evidence="4 5" key="1">
    <citation type="journal article" date="2012" name="J. Bacteriol.">
        <title>Complete genome sequence of the hyperthermophilic cellulolytic Crenarchaeon 'Thermogladius cellulolyticus' 1633.</title>
        <authorList>
            <person name="Mardanov A.V."/>
            <person name="Kochetkova T.V."/>
            <person name="Beletsky A.V."/>
            <person name="Bonch-Osmolovskaya E.A."/>
            <person name="Ravin N.V."/>
            <person name="Skryabin K.G."/>
        </authorList>
    </citation>
    <scope>NUCLEOTIDE SEQUENCE [LARGE SCALE GENOMIC DNA]</scope>
    <source>
        <strain evidence="5">DSM 22663 / VKM B-2946 / 1633</strain>
    </source>
</reference>
<dbReference type="GO" id="GO:0051604">
    <property type="term" value="P:protein maturation"/>
    <property type="evidence" value="ECO:0007669"/>
    <property type="project" value="TreeGrafter"/>
</dbReference>
<dbReference type="GO" id="GO:0070025">
    <property type="term" value="F:carbon monoxide binding"/>
    <property type="evidence" value="ECO:0007669"/>
    <property type="project" value="TreeGrafter"/>
</dbReference>
<accession>I3TET6</accession>
<dbReference type="OrthoDB" id="372075at2157"/>
<protein>
    <submittedName>
        <fullName evidence="4">Hydrogenase expression/formation protein HypD</fullName>
    </submittedName>
</protein>
<keyword evidence="3" id="KW-0408">Iron</keyword>
<dbReference type="PIRSF" id="PIRSF005622">
    <property type="entry name" value="Hydrgn_mat_hypD"/>
    <property type="match status" value="1"/>
</dbReference>
<dbReference type="AlphaFoldDB" id="I3TET6"/>
<comment type="similarity">
    <text evidence="1">Belongs to the HypD family.</text>
</comment>
<keyword evidence="5" id="KW-1185">Reference proteome</keyword>
<evidence type="ECO:0000313" key="5">
    <source>
        <dbReference type="Proteomes" id="UP000005270"/>
    </source>
</evidence>
<dbReference type="Pfam" id="PF01924">
    <property type="entry name" value="HypD"/>
    <property type="match status" value="1"/>
</dbReference>
<dbReference type="GeneID" id="13013167"/>
<dbReference type="HOGENOM" id="CLU_048562_1_0_2"/>
<dbReference type="STRING" id="1184251.TCELL_0850"/>
<dbReference type="Proteomes" id="UP000005270">
    <property type="component" value="Chromosome"/>
</dbReference>
<dbReference type="Gene3D" id="6.10.20.100">
    <property type="match status" value="1"/>
</dbReference>
<dbReference type="InterPro" id="IPR042244">
    <property type="entry name" value="HypD_2_sf"/>
</dbReference>
<dbReference type="GO" id="GO:0051539">
    <property type="term" value="F:4 iron, 4 sulfur cluster binding"/>
    <property type="evidence" value="ECO:0007669"/>
    <property type="project" value="TreeGrafter"/>
</dbReference>
<evidence type="ECO:0000256" key="1">
    <source>
        <dbReference type="ARBA" id="ARBA00007888"/>
    </source>
</evidence>
<evidence type="ECO:0000256" key="2">
    <source>
        <dbReference type="ARBA" id="ARBA00022723"/>
    </source>
</evidence>
<evidence type="ECO:0000313" key="4">
    <source>
        <dbReference type="EMBL" id="AFK51274.1"/>
    </source>
</evidence>
<evidence type="ECO:0000256" key="3">
    <source>
        <dbReference type="ARBA" id="ARBA00023004"/>
    </source>
</evidence>
<dbReference type="RefSeq" id="WP_014737524.1">
    <property type="nucleotide sequence ID" value="NC_017954.1"/>
</dbReference>
<gene>
    <name evidence="4" type="ordered locus">TCELL_0850</name>
</gene>
<dbReference type="PANTHER" id="PTHR30149">
    <property type="entry name" value="HYDROGENASE PROTEIN ASSEMBLY PROTEIN HYPD"/>
    <property type="match status" value="1"/>
</dbReference>
<dbReference type="EMBL" id="CP003531">
    <property type="protein sequence ID" value="AFK51274.1"/>
    <property type="molecule type" value="Genomic_DNA"/>
</dbReference>
<dbReference type="KEGG" id="thg:TCELL_0850"/>
<sequence>MPSPVDARIKLLYERSASSKKVVESIREEASRVGREVRIMNFCGTHEWTITHYGIRSLMPENVKLIAGPGCPVCITPGYYVDTLVKLALEGYHVLTYGDSFRLPGSSLKQPRSLYDAKAYGGKVTVVYGFNDAIELASRNKGETFVFFAVGFETTMPSTAVPLVRGNLPENLLIFPAYRLTPPVMRFLLEKHPEARIDGVIAPGHVSSVIGWRSWSFLAEEFGVPTVVAGFEPLDVLLAVLLILKMINAGKPSIVNEYTRVVKPEGNVGAKEAMSRAYKVVDAYWRGIGVIPSSGAVHREEFKKHDAYTRLGLEDRVVDDKLPGCKCPEVTLGLATPLDCPLFMKACKPSNPYGPCMVSVEGTCRIWAENVPVISSTLLKNK</sequence>
<dbReference type="eggNOG" id="arCOG04428">
    <property type="taxonomic scope" value="Archaea"/>
</dbReference>
<dbReference type="GO" id="GO:0005506">
    <property type="term" value="F:iron ion binding"/>
    <property type="evidence" value="ECO:0007669"/>
    <property type="project" value="TreeGrafter"/>
</dbReference>
<dbReference type="PANTHER" id="PTHR30149:SF0">
    <property type="entry name" value="HYDROGENASE MATURATION FACTOR HYPD"/>
    <property type="match status" value="1"/>
</dbReference>